<accession>A0A367VAG3</accession>
<dbReference type="Pfam" id="PF00455">
    <property type="entry name" value="DeoRC"/>
    <property type="match status" value="1"/>
</dbReference>
<keyword evidence="4" id="KW-0804">Transcription</keyword>
<evidence type="ECO:0000256" key="1">
    <source>
        <dbReference type="ARBA" id="ARBA00022491"/>
    </source>
</evidence>
<keyword evidence="2" id="KW-0805">Transcription regulation</keyword>
<gene>
    <name evidence="6" type="ORF">TH6_12675</name>
</gene>
<dbReference type="Proteomes" id="UP000253061">
    <property type="component" value="Unassembled WGS sequence"/>
</dbReference>
<keyword evidence="1" id="KW-0678">Repressor</keyword>
<dbReference type="Pfam" id="PF08220">
    <property type="entry name" value="HTH_DeoR"/>
    <property type="match status" value="1"/>
</dbReference>
<sequence>MNISARQRDIIDILRRDSFISIDKLAAHFDVTPQTVRRDVNMLSDANLVRRRHGGVEYAGEPGMNLSYESRQVTNIAAKHAISLHVASLIPDGASILIGIGSTLELVALNLADHRHLTVITNNMNAAMALGNNTGNRIVIPGGTLRLPDRDVISPEAEAMFNKYKVDFGLFGVGGVEPDGTLTDFDHREVSLRQAIAANCRNSILVADQSKFGRPAPAKGGHLTDPDLIVVDGAPGGVFDPLFDRQDVRARLQIAKSESYE</sequence>
<dbReference type="InterPro" id="IPR036388">
    <property type="entry name" value="WH-like_DNA-bd_sf"/>
</dbReference>
<proteinExistence type="predicted"/>
<dbReference type="InterPro" id="IPR036390">
    <property type="entry name" value="WH_DNA-bd_sf"/>
</dbReference>
<protein>
    <submittedName>
        <fullName evidence="6">DeoR family transcriptional regulator</fullName>
    </submittedName>
</protein>
<dbReference type="PROSITE" id="PS00894">
    <property type="entry name" value="HTH_DEOR_1"/>
    <property type="match status" value="1"/>
</dbReference>
<dbReference type="Gene3D" id="1.10.10.10">
    <property type="entry name" value="Winged helix-like DNA-binding domain superfamily/Winged helix DNA-binding domain"/>
    <property type="match status" value="1"/>
</dbReference>
<dbReference type="PANTHER" id="PTHR30363">
    <property type="entry name" value="HTH-TYPE TRANSCRIPTIONAL REGULATOR SRLR-RELATED"/>
    <property type="match status" value="1"/>
</dbReference>
<evidence type="ECO:0000259" key="5">
    <source>
        <dbReference type="PROSITE" id="PS51000"/>
    </source>
</evidence>
<dbReference type="InterPro" id="IPR018356">
    <property type="entry name" value="Tscrpt_reg_HTH_DeoR_CS"/>
</dbReference>
<reference evidence="6 7" key="1">
    <citation type="submission" date="2014-07" db="EMBL/GenBank/DDBJ databases">
        <title>Draft genome sequence of Thalassospira profundimaris R8-17.</title>
        <authorList>
            <person name="Lai Q."/>
            <person name="Shao Z."/>
        </authorList>
    </citation>
    <scope>NUCLEOTIDE SEQUENCE [LARGE SCALE GENOMIC DNA]</scope>
    <source>
        <strain evidence="6 7">R8-17</strain>
    </source>
</reference>
<dbReference type="InterPro" id="IPR050313">
    <property type="entry name" value="Carb_Metab_HTH_regulators"/>
</dbReference>
<dbReference type="InterPro" id="IPR014036">
    <property type="entry name" value="DeoR-like_C"/>
</dbReference>
<evidence type="ECO:0000256" key="4">
    <source>
        <dbReference type="ARBA" id="ARBA00023163"/>
    </source>
</evidence>
<name>A0A367VAG3_9PROT</name>
<dbReference type="GO" id="GO:0003677">
    <property type="term" value="F:DNA binding"/>
    <property type="evidence" value="ECO:0007669"/>
    <property type="project" value="UniProtKB-KW"/>
</dbReference>
<dbReference type="PROSITE" id="PS51000">
    <property type="entry name" value="HTH_DEOR_2"/>
    <property type="match status" value="1"/>
</dbReference>
<feature type="domain" description="HTH deoR-type" evidence="5">
    <location>
        <begin position="3"/>
        <end position="58"/>
    </location>
</feature>
<evidence type="ECO:0000256" key="2">
    <source>
        <dbReference type="ARBA" id="ARBA00023015"/>
    </source>
</evidence>
<dbReference type="SUPFAM" id="SSF46785">
    <property type="entry name" value="Winged helix' DNA-binding domain"/>
    <property type="match status" value="1"/>
</dbReference>
<dbReference type="RefSeq" id="WP_062955544.1">
    <property type="nucleotide sequence ID" value="NZ_JPWB01000005.1"/>
</dbReference>
<dbReference type="SUPFAM" id="SSF100950">
    <property type="entry name" value="NagB/RpiA/CoA transferase-like"/>
    <property type="match status" value="1"/>
</dbReference>
<dbReference type="EMBL" id="JPWB01000005">
    <property type="protein sequence ID" value="RCK21461.1"/>
    <property type="molecule type" value="Genomic_DNA"/>
</dbReference>
<comment type="caution">
    <text evidence="6">The sequence shown here is derived from an EMBL/GenBank/DDBJ whole genome shotgun (WGS) entry which is preliminary data.</text>
</comment>
<organism evidence="6 7">
    <name type="scientific">Thalassospira profundimaris</name>
    <dbReference type="NCBI Taxonomy" id="502049"/>
    <lineage>
        <taxon>Bacteria</taxon>
        <taxon>Pseudomonadati</taxon>
        <taxon>Pseudomonadota</taxon>
        <taxon>Alphaproteobacteria</taxon>
        <taxon>Rhodospirillales</taxon>
        <taxon>Thalassospiraceae</taxon>
        <taxon>Thalassospira</taxon>
    </lineage>
</organism>
<dbReference type="SMART" id="SM01134">
    <property type="entry name" value="DeoRC"/>
    <property type="match status" value="1"/>
</dbReference>
<dbReference type="PRINTS" id="PR00037">
    <property type="entry name" value="HTHLACR"/>
</dbReference>
<dbReference type="InterPro" id="IPR037171">
    <property type="entry name" value="NagB/RpiA_transferase-like"/>
</dbReference>
<dbReference type="SMART" id="SM00420">
    <property type="entry name" value="HTH_DEOR"/>
    <property type="match status" value="1"/>
</dbReference>
<dbReference type="PANTHER" id="PTHR30363:SF4">
    <property type="entry name" value="GLYCEROL-3-PHOSPHATE REGULON REPRESSOR"/>
    <property type="match status" value="1"/>
</dbReference>
<dbReference type="GO" id="GO:0003700">
    <property type="term" value="F:DNA-binding transcription factor activity"/>
    <property type="evidence" value="ECO:0007669"/>
    <property type="project" value="InterPro"/>
</dbReference>
<evidence type="ECO:0000313" key="6">
    <source>
        <dbReference type="EMBL" id="RCK21461.1"/>
    </source>
</evidence>
<evidence type="ECO:0000313" key="7">
    <source>
        <dbReference type="Proteomes" id="UP000253061"/>
    </source>
</evidence>
<dbReference type="Gene3D" id="3.30.750.70">
    <property type="entry name" value="4-hydroxybutyrate coenzyme like domains"/>
    <property type="match status" value="1"/>
</dbReference>
<evidence type="ECO:0000256" key="3">
    <source>
        <dbReference type="ARBA" id="ARBA00023125"/>
    </source>
</evidence>
<dbReference type="InterPro" id="IPR001034">
    <property type="entry name" value="DeoR_HTH"/>
</dbReference>
<keyword evidence="3" id="KW-0238">DNA-binding</keyword>
<dbReference type="AlphaFoldDB" id="A0A367VAG3"/>